<evidence type="ECO:0000313" key="2">
    <source>
        <dbReference type="EMBL" id="CAG8854759.1"/>
    </source>
</evidence>
<name>A0ABN7XLC9_GIGMA</name>
<keyword evidence="3" id="KW-1185">Reference proteome</keyword>
<dbReference type="SUPFAM" id="SSF56112">
    <property type="entry name" value="Protein kinase-like (PK-like)"/>
    <property type="match status" value="1"/>
</dbReference>
<sequence>EIYVQNIQFDSFETDITVLSSNSYKLFSKTYNNIVVLSKISFTNKYTISDFINDLRQYRKVELHENILKFRGIIQQSTHGIMFIHEYAKEGTLRQYLDQYFYMLNWNDKLNLAKQLVSAIKCLHE</sequence>
<dbReference type="PROSITE" id="PS50011">
    <property type="entry name" value="PROTEIN_KINASE_DOM"/>
    <property type="match status" value="1"/>
</dbReference>
<proteinExistence type="predicted"/>
<evidence type="ECO:0000313" key="3">
    <source>
        <dbReference type="Proteomes" id="UP000789901"/>
    </source>
</evidence>
<feature type="domain" description="Protein kinase" evidence="1">
    <location>
        <begin position="1"/>
        <end position="125"/>
    </location>
</feature>
<accession>A0ABN7XLC9</accession>
<dbReference type="InterPro" id="IPR001245">
    <property type="entry name" value="Ser-Thr/Tyr_kinase_cat_dom"/>
</dbReference>
<dbReference type="Gene3D" id="1.10.510.10">
    <property type="entry name" value="Transferase(Phosphotransferase) domain 1"/>
    <property type="match status" value="1"/>
</dbReference>
<dbReference type="EMBL" id="CAJVQB010142053">
    <property type="protein sequence ID" value="CAG8854759.1"/>
    <property type="molecule type" value="Genomic_DNA"/>
</dbReference>
<protein>
    <submittedName>
        <fullName evidence="2">38104_t:CDS:1</fullName>
    </submittedName>
</protein>
<reference evidence="2 3" key="1">
    <citation type="submission" date="2021-06" db="EMBL/GenBank/DDBJ databases">
        <authorList>
            <person name="Kallberg Y."/>
            <person name="Tangrot J."/>
            <person name="Rosling A."/>
        </authorList>
    </citation>
    <scope>NUCLEOTIDE SEQUENCE [LARGE SCALE GENOMIC DNA]</scope>
    <source>
        <strain evidence="2 3">120-4 pot B 10/14</strain>
    </source>
</reference>
<gene>
    <name evidence="2" type="ORF">GMARGA_LOCUS43580</name>
</gene>
<feature type="non-terminal residue" evidence="2">
    <location>
        <position position="125"/>
    </location>
</feature>
<feature type="non-terminal residue" evidence="2">
    <location>
        <position position="1"/>
    </location>
</feature>
<organism evidence="2 3">
    <name type="scientific">Gigaspora margarita</name>
    <dbReference type="NCBI Taxonomy" id="4874"/>
    <lineage>
        <taxon>Eukaryota</taxon>
        <taxon>Fungi</taxon>
        <taxon>Fungi incertae sedis</taxon>
        <taxon>Mucoromycota</taxon>
        <taxon>Glomeromycotina</taxon>
        <taxon>Glomeromycetes</taxon>
        <taxon>Diversisporales</taxon>
        <taxon>Gigasporaceae</taxon>
        <taxon>Gigaspora</taxon>
    </lineage>
</organism>
<evidence type="ECO:0000259" key="1">
    <source>
        <dbReference type="PROSITE" id="PS50011"/>
    </source>
</evidence>
<comment type="caution">
    <text evidence="2">The sequence shown here is derived from an EMBL/GenBank/DDBJ whole genome shotgun (WGS) entry which is preliminary data.</text>
</comment>
<dbReference type="Proteomes" id="UP000789901">
    <property type="component" value="Unassembled WGS sequence"/>
</dbReference>
<dbReference type="InterPro" id="IPR000719">
    <property type="entry name" value="Prot_kinase_dom"/>
</dbReference>
<dbReference type="InterPro" id="IPR011009">
    <property type="entry name" value="Kinase-like_dom_sf"/>
</dbReference>
<dbReference type="Pfam" id="PF07714">
    <property type="entry name" value="PK_Tyr_Ser-Thr"/>
    <property type="match status" value="1"/>
</dbReference>